<sequence>MTHHHHSPTISRPLLLRILSSTALVLPPILYLISLSLTLATQYNPSYALASLANSSGLPSGAHISASPFYLCARPPTESIDDTSTFEWKCDRQPLIGAGAYQKCYERFLPGWDNVQLCQKVVASARLYVAGAVMVGLACVFVGVVGALRAEGAWAATETRPGYEYAAVHRGQNVHKGDGDEGEAVGTGTGPATYEPYSARSLSTAVLFGFATLLALLATACLIFAQILGVQGLVNEQRPTAGESPGDGIIGRWYMGTPALVWSTVAWLSALIGVFVAVAGRVGSR</sequence>
<proteinExistence type="predicted"/>
<dbReference type="EMBL" id="ML996113">
    <property type="protein sequence ID" value="KAF2737784.1"/>
    <property type="molecule type" value="Genomic_DNA"/>
</dbReference>
<dbReference type="OrthoDB" id="3922487at2759"/>
<name>A0A9P4R306_9PLEO</name>
<feature type="transmembrane region" description="Helical" evidence="1">
    <location>
        <begin position="205"/>
        <end position="228"/>
    </location>
</feature>
<evidence type="ECO:0000313" key="3">
    <source>
        <dbReference type="Proteomes" id="UP000799444"/>
    </source>
</evidence>
<feature type="transmembrane region" description="Helical" evidence="1">
    <location>
        <begin position="14"/>
        <end position="33"/>
    </location>
</feature>
<dbReference type="Proteomes" id="UP000799444">
    <property type="component" value="Unassembled WGS sequence"/>
</dbReference>
<dbReference type="AlphaFoldDB" id="A0A9P4R306"/>
<keyword evidence="1" id="KW-0812">Transmembrane</keyword>
<organism evidence="2 3">
    <name type="scientific">Polyplosphaeria fusca</name>
    <dbReference type="NCBI Taxonomy" id="682080"/>
    <lineage>
        <taxon>Eukaryota</taxon>
        <taxon>Fungi</taxon>
        <taxon>Dikarya</taxon>
        <taxon>Ascomycota</taxon>
        <taxon>Pezizomycotina</taxon>
        <taxon>Dothideomycetes</taxon>
        <taxon>Pleosporomycetidae</taxon>
        <taxon>Pleosporales</taxon>
        <taxon>Tetraplosphaeriaceae</taxon>
        <taxon>Polyplosphaeria</taxon>
    </lineage>
</organism>
<protein>
    <submittedName>
        <fullName evidence="2">Uncharacterized protein</fullName>
    </submittedName>
</protein>
<accession>A0A9P4R306</accession>
<feature type="transmembrane region" description="Helical" evidence="1">
    <location>
        <begin position="259"/>
        <end position="279"/>
    </location>
</feature>
<feature type="transmembrane region" description="Helical" evidence="1">
    <location>
        <begin position="127"/>
        <end position="148"/>
    </location>
</feature>
<evidence type="ECO:0000256" key="1">
    <source>
        <dbReference type="SAM" id="Phobius"/>
    </source>
</evidence>
<reference evidence="2" key="1">
    <citation type="journal article" date="2020" name="Stud. Mycol.">
        <title>101 Dothideomycetes genomes: a test case for predicting lifestyles and emergence of pathogens.</title>
        <authorList>
            <person name="Haridas S."/>
            <person name="Albert R."/>
            <person name="Binder M."/>
            <person name="Bloem J."/>
            <person name="Labutti K."/>
            <person name="Salamov A."/>
            <person name="Andreopoulos B."/>
            <person name="Baker S."/>
            <person name="Barry K."/>
            <person name="Bills G."/>
            <person name="Bluhm B."/>
            <person name="Cannon C."/>
            <person name="Castanera R."/>
            <person name="Culley D."/>
            <person name="Daum C."/>
            <person name="Ezra D."/>
            <person name="Gonzalez J."/>
            <person name="Henrissat B."/>
            <person name="Kuo A."/>
            <person name="Liang C."/>
            <person name="Lipzen A."/>
            <person name="Lutzoni F."/>
            <person name="Magnuson J."/>
            <person name="Mondo S."/>
            <person name="Nolan M."/>
            <person name="Ohm R."/>
            <person name="Pangilinan J."/>
            <person name="Park H.-J."/>
            <person name="Ramirez L."/>
            <person name="Alfaro M."/>
            <person name="Sun H."/>
            <person name="Tritt A."/>
            <person name="Yoshinaga Y."/>
            <person name="Zwiers L.-H."/>
            <person name="Turgeon B."/>
            <person name="Goodwin S."/>
            <person name="Spatafora J."/>
            <person name="Crous P."/>
            <person name="Grigoriev I."/>
        </authorList>
    </citation>
    <scope>NUCLEOTIDE SEQUENCE</scope>
    <source>
        <strain evidence="2">CBS 125425</strain>
    </source>
</reference>
<keyword evidence="1" id="KW-0472">Membrane</keyword>
<gene>
    <name evidence="2" type="ORF">EJ04DRAFT_510008</name>
</gene>
<evidence type="ECO:0000313" key="2">
    <source>
        <dbReference type="EMBL" id="KAF2737784.1"/>
    </source>
</evidence>
<keyword evidence="1" id="KW-1133">Transmembrane helix</keyword>
<keyword evidence="3" id="KW-1185">Reference proteome</keyword>
<comment type="caution">
    <text evidence="2">The sequence shown here is derived from an EMBL/GenBank/DDBJ whole genome shotgun (WGS) entry which is preliminary data.</text>
</comment>